<comment type="caution">
    <text evidence="2">The sequence shown here is derived from an EMBL/GenBank/DDBJ whole genome shotgun (WGS) entry which is preliminary data.</text>
</comment>
<sequence>MPRSTYGHPQPSSPRASCRSRKPRVSYGQPPPSLPRTSRASRRGATKNKASKVPAAFTPRTKKLKVSKRKGPLAQEKRSVTCQLRKNKRCTDDGTDGPCDHCKKTMNKARSFLEICCRDQLEDAILVRRCNGRFNQDEAMFINVDWMPGSCRQTMLFIWNLAGYGPIYSRGPLEVVIREYIPRDGSSNTTRSAWMTDDGKINQVEQPPYAIEDREALVLQIKEYFLSGLHIEALERWVGDRIQHDPIAQLTYAEVARLRHSVPLDDDNLLDLAMQLQWLSVVSQGYGSVWSNNIPGIQEYDYRKMGRSAYEAYNRNSRDKPIPIFIGQQMDVAVLTCLKEIQRLFLKKLKQRVFSAGLKPWYELHLALYVILWNLDYIHTGAERYIVAKTGTMTHSGTNNVVPRQMNKWIESTRVLLCHWRCVLRTFRPFILARENPEELSVRGRLDAEGFQYVMNIVNILDRPGGNGLPVVSESPAHHSMTSEWTRKLFEDAGA</sequence>
<dbReference type="PANTHER" id="PTHR35392:SF3">
    <property type="entry name" value="ZN(2)-C6 FUNGAL-TYPE DOMAIN-CONTAINING PROTEIN"/>
    <property type="match status" value="1"/>
</dbReference>
<dbReference type="EMBL" id="JAADJZ010000008">
    <property type="protein sequence ID" value="KAF2873040.1"/>
    <property type="molecule type" value="Genomic_DNA"/>
</dbReference>
<protein>
    <submittedName>
        <fullName evidence="2">Uncharacterized protein</fullName>
    </submittedName>
</protein>
<accession>A0A7C8M7T2</accession>
<feature type="region of interest" description="Disordered" evidence="1">
    <location>
        <begin position="1"/>
        <end position="57"/>
    </location>
</feature>
<dbReference type="Proteomes" id="UP000481861">
    <property type="component" value="Unassembled WGS sequence"/>
</dbReference>
<dbReference type="OrthoDB" id="5362630at2759"/>
<evidence type="ECO:0000256" key="1">
    <source>
        <dbReference type="SAM" id="MobiDB-lite"/>
    </source>
</evidence>
<feature type="compositionally biased region" description="Basic residues" evidence="1">
    <location>
        <begin position="39"/>
        <end position="50"/>
    </location>
</feature>
<dbReference type="AlphaFoldDB" id="A0A7C8M7T2"/>
<name>A0A7C8M7T2_9PLEO</name>
<evidence type="ECO:0000313" key="2">
    <source>
        <dbReference type="EMBL" id="KAF2873040.1"/>
    </source>
</evidence>
<dbReference type="InterPro" id="IPR052973">
    <property type="entry name" value="Fungal_sec-metab_reg_TF"/>
</dbReference>
<evidence type="ECO:0000313" key="3">
    <source>
        <dbReference type="Proteomes" id="UP000481861"/>
    </source>
</evidence>
<reference evidence="2 3" key="1">
    <citation type="submission" date="2020-01" db="EMBL/GenBank/DDBJ databases">
        <authorList>
            <consortium name="DOE Joint Genome Institute"/>
            <person name="Haridas S."/>
            <person name="Albert R."/>
            <person name="Binder M."/>
            <person name="Bloem J."/>
            <person name="Labutti K."/>
            <person name="Salamov A."/>
            <person name="Andreopoulos B."/>
            <person name="Baker S.E."/>
            <person name="Barry K."/>
            <person name="Bills G."/>
            <person name="Bluhm B.H."/>
            <person name="Cannon C."/>
            <person name="Castanera R."/>
            <person name="Culley D.E."/>
            <person name="Daum C."/>
            <person name="Ezra D."/>
            <person name="Gonzalez J.B."/>
            <person name="Henrissat B."/>
            <person name="Kuo A."/>
            <person name="Liang C."/>
            <person name="Lipzen A."/>
            <person name="Lutzoni F."/>
            <person name="Magnuson J."/>
            <person name="Mondo S."/>
            <person name="Nolan M."/>
            <person name="Ohm R."/>
            <person name="Pangilinan J."/>
            <person name="Park H.-J.H."/>
            <person name="Ramirez L."/>
            <person name="Alfaro M."/>
            <person name="Sun H."/>
            <person name="Tritt A."/>
            <person name="Yoshinaga Y."/>
            <person name="Zwiers L.-H.L."/>
            <person name="Turgeon B.G."/>
            <person name="Goodwin S.B."/>
            <person name="Spatafora J.W."/>
            <person name="Crous P.W."/>
            <person name="Grigoriev I.V."/>
        </authorList>
    </citation>
    <scope>NUCLEOTIDE SEQUENCE [LARGE SCALE GENOMIC DNA]</scope>
    <source>
        <strain evidence="2 3">CBS 611.86</strain>
    </source>
</reference>
<proteinExistence type="predicted"/>
<organism evidence="2 3">
    <name type="scientific">Massariosphaeria phaeospora</name>
    <dbReference type="NCBI Taxonomy" id="100035"/>
    <lineage>
        <taxon>Eukaryota</taxon>
        <taxon>Fungi</taxon>
        <taxon>Dikarya</taxon>
        <taxon>Ascomycota</taxon>
        <taxon>Pezizomycotina</taxon>
        <taxon>Dothideomycetes</taxon>
        <taxon>Pleosporomycetidae</taxon>
        <taxon>Pleosporales</taxon>
        <taxon>Pleosporales incertae sedis</taxon>
        <taxon>Massariosphaeria</taxon>
    </lineage>
</organism>
<dbReference type="PANTHER" id="PTHR35392">
    <property type="entry name" value="ZN(II)2CYS6 TRANSCRIPTION FACTOR (EUROFUNG)-RELATED-RELATED"/>
    <property type="match status" value="1"/>
</dbReference>
<gene>
    <name evidence="2" type="ORF">BDV95DRAFT_490753</name>
</gene>
<keyword evidence="3" id="KW-1185">Reference proteome</keyword>